<feature type="transmembrane region" description="Helical" evidence="1">
    <location>
        <begin position="120"/>
        <end position="140"/>
    </location>
</feature>
<keyword evidence="1" id="KW-0812">Transmembrane</keyword>
<evidence type="ECO:0008006" key="4">
    <source>
        <dbReference type="Google" id="ProtNLM"/>
    </source>
</evidence>
<keyword evidence="3" id="KW-1185">Reference proteome</keyword>
<reference evidence="2 3" key="1">
    <citation type="submission" date="2016-10" db="EMBL/GenBank/DDBJ databases">
        <title>Complete Genome Sequence of the Nonylphenol-Degrading Bacterium Sphingobium cloacae JCM 10874T.</title>
        <authorList>
            <person name="Ootsuka M."/>
            <person name="Nishizawa T."/>
            <person name="Ohta H."/>
        </authorList>
    </citation>
    <scope>NUCLEOTIDE SEQUENCE [LARGE SCALE GENOMIC DNA]</scope>
    <source>
        <strain evidence="2 3">JCM 10874</strain>
    </source>
</reference>
<name>A0A1E1EZN8_9SPHN</name>
<evidence type="ECO:0000313" key="2">
    <source>
        <dbReference type="EMBL" id="BAV63733.1"/>
    </source>
</evidence>
<evidence type="ECO:0000313" key="3">
    <source>
        <dbReference type="Proteomes" id="UP000218272"/>
    </source>
</evidence>
<evidence type="ECO:0000256" key="1">
    <source>
        <dbReference type="SAM" id="Phobius"/>
    </source>
</evidence>
<dbReference type="Gene3D" id="3.40.50.300">
    <property type="entry name" value="P-loop containing nucleotide triphosphate hydrolases"/>
    <property type="match status" value="1"/>
</dbReference>
<proteinExistence type="predicted"/>
<dbReference type="SUPFAM" id="SSF52540">
    <property type="entry name" value="P-loop containing nucleoside triphosphate hydrolases"/>
    <property type="match status" value="1"/>
</dbReference>
<dbReference type="EMBL" id="AP017655">
    <property type="protein sequence ID" value="BAV63733.1"/>
    <property type="molecule type" value="Genomic_DNA"/>
</dbReference>
<dbReference type="InterPro" id="IPR027417">
    <property type="entry name" value="P-loop_NTPase"/>
</dbReference>
<keyword evidence="1" id="KW-1133">Transmembrane helix</keyword>
<sequence>MTGYRLGLAVRFRAKQIAIASFQPFPYSRWRHNPRNVRDCMSSDTISSEPPSLPPMIAVVGCDGSGKSTVTALLGSWLAGFRPTVVCHLGKQSGNIGRSLARLPLLGPKLERSIYRKAKAAQTGTGPGLVTAVGIYAFAIRRERRFRRMMALRRAGHIIVTDRFPQVELPGPMDGVGLGNARPSGLVGWLARRERRKFDAMVAHPPDLVLRLNVSFDVAQARKPDHRASALARKIDDLSRLTFQGAPVVEIDADEPLENVEANARAAIAQWLRDRFGMTIQPDSASR</sequence>
<gene>
    <name evidence="2" type="ORF">SCLO_1006930</name>
</gene>
<keyword evidence="1" id="KW-0472">Membrane</keyword>
<dbReference type="KEGG" id="sclo:SCLO_1006930"/>
<organism evidence="2 3">
    <name type="scientific">Sphingobium cloacae</name>
    <dbReference type="NCBI Taxonomy" id="120107"/>
    <lineage>
        <taxon>Bacteria</taxon>
        <taxon>Pseudomonadati</taxon>
        <taxon>Pseudomonadota</taxon>
        <taxon>Alphaproteobacteria</taxon>
        <taxon>Sphingomonadales</taxon>
        <taxon>Sphingomonadaceae</taxon>
        <taxon>Sphingobium</taxon>
    </lineage>
</organism>
<dbReference type="Proteomes" id="UP000218272">
    <property type="component" value="Chromosome SCLO_1"/>
</dbReference>
<accession>A0A1E1EZN8</accession>
<dbReference type="AlphaFoldDB" id="A0A1E1EZN8"/>
<protein>
    <recommendedName>
        <fullName evidence="4">Thymidylate kinase</fullName>
    </recommendedName>
</protein>